<gene>
    <name evidence="7" type="ORF">QO016_001379</name>
</gene>
<keyword evidence="4 5" id="KW-0472">Membrane</keyword>
<comment type="subcellular location">
    <subcellularLocation>
        <location evidence="1">Membrane</location>
        <topology evidence="1">Multi-pass membrane protein</topology>
    </subcellularLocation>
</comment>
<dbReference type="RefSeq" id="WP_238249967.1">
    <property type="nucleotide sequence ID" value="NZ_BPQX01000036.1"/>
</dbReference>
<evidence type="ECO:0000256" key="2">
    <source>
        <dbReference type="ARBA" id="ARBA00022692"/>
    </source>
</evidence>
<evidence type="ECO:0000259" key="6">
    <source>
        <dbReference type="Pfam" id="PF04932"/>
    </source>
</evidence>
<keyword evidence="3 5" id="KW-1133">Transmembrane helix</keyword>
<accession>A0ABU0HK32</accession>
<feature type="domain" description="O-antigen ligase-related" evidence="6">
    <location>
        <begin position="185"/>
        <end position="333"/>
    </location>
</feature>
<feature type="transmembrane region" description="Helical" evidence="5">
    <location>
        <begin position="186"/>
        <end position="210"/>
    </location>
</feature>
<feature type="transmembrane region" description="Helical" evidence="5">
    <location>
        <begin position="60"/>
        <end position="84"/>
    </location>
</feature>
<dbReference type="Proteomes" id="UP001236369">
    <property type="component" value="Unassembled WGS sequence"/>
</dbReference>
<feature type="transmembrane region" description="Helical" evidence="5">
    <location>
        <begin position="222"/>
        <end position="240"/>
    </location>
</feature>
<organism evidence="7 8">
    <name type="scientific">Methylobacterium persicinum</name>
    <dbReference type="NCBI Taxonomy" id="374426"/>
    <lineage>
        <taxon>Bacteria</taxon>
        <taxon>Pseudomonadati</taxon>
        <taxon>Pseudomonadota</taxon>
        <taxon>Alphaproteobacteria</taxon>
        <taxon>Hyphomicrobiales</taxon>
        <taxon>Methylobacteriaceae</taxon>
        <taxon>Methylobacterium</taxon>
    </lineage>
</organism>
<feature type="transmembrane region" description="Helical" evidence="5">
    <location>
        <begin position="91"/>
        <end position="110"/>
    </location>
</feature>
<name>A0ABU0HK32_9HYPH</name>
<evidence type="ECO:0000313" key="8">
    <source>
        <dbReference type="Proteomes" id="UP001236369"/>
    </source>
</evidence>
<evidence type="ECO:0000256" key="4">
    <source>
        <dbReference type="ARBA" id="ARBA00023136"/>
    </source>
</evidence>
<dbReference type="PANTHER" id="PTHR37422:SF13">
    <property type="entry name" value="LIPOPOLYSACCHARIDE BIOSYNTHESIS PROTEIN PA4999-RELATED"/>
    <property type="match status" value="1"/>
</dbReference>
<dbReference type="InterPro" id="IPR007016">
    <property type="entry name" value="O-antigen_ligase-rel_domated"/>
</dbReference>
<evidence type="ECO:0000313" key="7">
    <source>
        <dbReference type="EMBL" id="MDQ0441896.1"/>
    </source>
</evidence>
<sequence length="404" mass="41741">MRRAPPLYAAGGAALALLPVAMVLANRSSPILVAVAALAFLGGRWREEPRALPGLLVAPLRTPLGLACLAFLGWSVLSIAWSPFPALSLRVLGEFLPTLISAYFLVILAPGRIPAFAAPMAALAVVVAGVIIAIDLALDLPLERLLGHRVAAFVFNRPALTLDLIAGPLALLLWRSNRKLAAGATLAFAGLGVLRSISGAAAMGLMAGLAMAAAVWVLPRRMGIALAGLGLGLAVALAPIEGDLLARVMPEAAHQQLTQSSSRARVAIARSFGTAVAASPWRGAGYGTSARFAETPVAAQVPEGMRVLLGVGHPHNSFLQVWAELGLPGAFLAALALMLMLARLSVLPRADLTVALGLVACAGAIAFVEHNGWAGWWTAGLGAAITWARAARARLRPPGTELQP</sequence>
<dbReference type="InterPro" id="IPR051533">
    <property type="entry name" value="WaaL-like"/>
</dbReference>
<keyword evidence="7" id="KW-0436">Ligase</keyword>
<feature type="transmembrane region" description="Helical" evidence="5">
    <location>
        <begin position="321"/>
        <end position="342"/>
    </location>
</feature>
<feature type="transmembrane region" description="Helical" evidence="5">
    <location>
        <begin position="116"/>
        <end position="138"/>
    </location>
</feature>
<dbReference type="GO" id="GO:0016874">
    <property type="term" value="F:ligase activity"/>
    <property type="evidence" value="ECO:0007669"/>
    <property type="project" value="UniProtKB-KW"/>
</dbReference>
<dbReference type="EMBL" id="JAUSVV010000002">
    <property type="protein sequence ID" value="MDQ0441896.1"/>
    <property type="molecule type" value="Genomic_DNA"/>
</dbReference>
<dbReference type="Pfam" id="PF04932">
    <property type="entry name" value="Wzy_C"/>
    <property type="match status" value="1"/>
</dbReference>
<keyword evidence="8" id="KW-1185">Reference proteome</keyword>
<protein>
    <submittedName>
        <fullName evidence="7">O-antigen ligase</fullName>
    </submittedName>
</protein>
<evidence type="ECO:0000256" key="5">
    <source>
        <dbReference type="SAM" id="Phobius"/>
    </source>
</evidence>
<proteinExistence type="predicted"/>
<keyword evidence="2 5" id="KW-0812">Transmembrane</keyword>
<dbReference type="PANTHER" id="PTHR37422">
    <property type="entry name" value="TEICHURONIC ACID BIOSYNTHESIS PROTEIN TUAE"/>
    <property type="match status" value="1"/>
</dbReference>
<evidence type="ECO:0000256" key="1">
    <source>
        <dbReference type="ARBA" id="ARBA00004141"/>
    </source>
</evidence>
<comment type="caution">
    <text evidence="7">The sequence shown here is derived from an EMBL/GenBank/DDBJ whole genome shotgun (WGS) entry which is preliminary data.</text>
</comment>
<reference evidence="7 8" key="1">
    <citation type="submission" date="2023-07" db="EMBL/GenBank/DDBJ databases">
        <title>Genomic Encyclopedia of Type Strains, Phase IV (KMG-IV): sequencing the most valuable type-strain genomes for metagenomic binning, comparative biology and taxonomic classification.</title>
        <authorList>
            <person name="Goeker M."/>
        </authorList>
    </citation>
    <scope>NUCLEOTIDE SEQUENCE [LARGE SCALE GENOMIC DNA]</scope>
    <source>
        <strain evidence="7 8">DSM 19562</strain>
    </source>
</reference>
<evidence type="ECO:0000256" key="3">
    <source>
        <dbReference type="ARBA" id="ARBA00022989"/>
    </source>
</evidence>
<feature type="transmembrane region" description="Helical" evidence="5">
    <location>
        <begin position="349"/>
        <end position="368"/>
    </location>
</feature>